<keyword evidence="6 7" id="KW-0012">Acyltransferase</keyword>
<evidence type="ECO:0000313" key="8">
    <source>
        <dbReference type="Proteomes" id="UP000320386"/>
    </source>
</evidence>
<evidence type="ECO:0000313" key="7">
    <source>
        <dbReference type="EMBL" id="QDU71628.1"/>
    </source>
</evidence>
<keyword evidence="4 7" id="KW-0808">Transferase</keyword>
<dbReference type="RefSeq" id="WP_145445765.1">
    <property type="nucleotide sequence ID" value="NZ_CP036280.1"/>
</dbReference>
<dbReference type="GO" id="GO:0005886">
    <property type="term" value="C:plasma membrane"/>
    <property type="evidence" value="ECO:0007669"/>
    <property type="project" value="UniProtKB-SubCell"/>
</dbReference>
<name>A0A518BXE6_9BACT</name>
<keyword evidence="3" id="KW-0997">Cell inner membrane</keyword>
<dbReference type="EMBL" id="CP036280">
    <property type="protein sequence ID" value="QDU71628.1"/>
    <property type="molecule type" value="Genomic_DNA"/>
</dbReference>
<keyword evidence="8" id="KW-1185">Reference proteome</keyword>
<evidence type="ECO:0000256" key="6">
    <source>
        <dbReference type="ARBA" id="ARBA00023315"/>
    </source>
</evidence>
<protein>
    <submittedName>
        <fullName evidence="7">Lipid A biosynthesis (KDO)2-(Lauroyl)-lipid IVA acyltransferase</fullName>
        <ecNumber evidence="7">2.3.1.-</ecNumber>
    </submittedName>
</protein>
<keyword evidence="2" id="KW-1003">Cell membrane</keyword>
<dbReference type="KEGG" id="mcad:Pan265_14800"/>
<evidence type="ECO:0000256" key="5">
    <source>
        <dbReference type="ARBA" id="ARBA00023136"/>
    </source>
</evidence>
<dbReference type="PANTHER" id="PTHR30606">
    <property type="entry name" value="LIPID A BIOSYNTHESIS LAUROYL ACYLTRANSFERASE"/>
    <property type="match status" value="1"/>
</dbReference>
<dbReference type="GO" id="GO:0009247">
    <property type="term" value="P:glycolipid biosynthetic process"/>
    <property type="evidence" value="ECO:0007669"/>
    <property type="project" value="UniProtKB-ARBA"/>
</dbReference>
<dbReference type="AlphaFoldDB" id="A0A518BXE6"/>
<proteinExistence type="predicted"/>
<dbReference type="EC" id="2.3.1.-" evidence="7"/>
<dbReference type="InterPro" id="IPR004960">
    <property type="entry name" value="LipA_acyltrans"/>
</dbReference>
<dbReference type="PIRSF" id="PIRSF026649">
    <property type="entry name" value="MsbB"/>
    <property type="match status" value="1"/>
</dbReference>
<dbReference type="CDD" id="cd07984">
    <property type="entry name" value="LPLAT_LABLAT-like"/>
    <property type="match status" value="1"/>
</dbReference>
<gene>
    <name evidence="7" type="primary">msbB</name>
    <name evidence="7" type="ORF">Pan265_14800</name>
</gene>
<organism evidence="7 8">
    <name type="scientific">Mucisphaera calidilacus</name>
    <dbReference type="NCBI Taxonomy" id="2527982"/>
    <lineage>
        <taxon>Bacteria</taxon>
        <taxon>Pseudomonadati</taxon>
        <taxon>Planctomycetota</taxon>
        <taxon>Phycisphaerae</taxon>
        <taxon>Phycisphaerales</taxon>
        <taxon>Phycisphaeraceae</taxon>
        <taxon>Mucisphaera</taxon>
    </lineage>
</organism>
<dbReference type="PANTHER" id="PTHR30606:SF10">
    <property type="entry name" value="PHOSPHATIDYLINOSITOL MANNOSIDE ACYLTRANSFERASE"/>
    <property type="match status" value="1"/>
</dbReference>
<dbReference type="Proteomes" id="UP000320386">
    <property type="component" value="Chromosome"/>
</dbReference>
<dbReference type="OrthoDB" id="9801955at2"/>
<accession>A0A518BXE6</accession>
<keyword evidence="5" id="KW-0472">Membrane</keyword>
<evidence type="ECO:0000256" key="4">
    <source>
        <dbReference type="ARBA" id="ARBA00022679"/>
    </source>
</evidence>
<dbReference type="Pfam" id="PF03279">
    <property type="entry name" value="Lip_A_acyltrans"/>
    <property type="match status" value="1"/>
</dbReference>
<comment type="subcellular location">
    <subcellularLocation>
        <location evidence="1">Cell inner membrane</location>
    </subcellularLocation>
</comment>
<dbReference type="GO" id="GO:0016746">
    <property type="term" value="F:acyltransferase activity"/>
    <property type="evidence" value="ECO:0007669"/>
    <property type="project" value="UniProtKB-KW"/>
</dbReference>
<evidence type="ECO:0000256" key="1">
    <source>
        <dbReference type="ARBA" id="ARBA00004533"/>
    </source>
</evidence>
<evidence type="ECO:0000256" key="2">
    <source>
        <dbReference type="ARBA" id="ARBA00022475"/>
    </source>
</evidence>
<evidence type="ECO:0000256" key="3">
    <source>
        <dbReference type="ARBA" id="ARBA00022519"/>
    </source>
</evidence>
<sequence>MARRRKGKKRARQPRPVMDRAVYLVARAVSSAVSIFDPDDSAEFASLLARGLAAVDKKHLNRAKDNLRLAFPDWDEQRTDRVARQTFEHLVQLAFEAMQAPHVVTPSTWQQRMDTQGLGPGLKVLSSGRPSILVTGHLGNWEVMGFALGLLGFPLAAVARPLDNPYVNNWVVDVRQRRGLEVVNKGGAVERMQQIIEQGGSVAFIADQNAGDRGLFVPFFGRLASHYKSIGMLAMQNRCPVLCGYAWRLGRRFHFDLGVQDIIEPEEWESQPDPLLYITARYSRAIEAMIRPHPEQYFWMHRRWKSRPRHEKQGKPFPARMREQLLTLPWLDEAEVDRLAADSESLSEATRQGS</sequence>
<reference evidence="7 8" key="1">
    <citation type="submission" date="2019-02" db="EMBL/GenBank/DDBJ databases">
        <title>Deep-cultivation of Planctomycetes and their phenomic and genomic characterization uncovers novel biology.</title>
        <authorList>
            <person name="Wiegand S."/>
            <person name="Jogler M."/>
            <person name="Boedeker C."/>
            <person name="Pinto D."/>
            <person name="Vollmers J."/>
            <person name="Rivas-Marin E."/>
            <person name="Kohn T."/>
            <person name="Peeters S.H."/>
            <person name="Heuer A."/>
            <person name="Rast P."/>
            <person name="Oberbeckmann S."/>
            <person name="Bunk B."/>
            <person name="Jeske O."/>
            <person name="Meyerdierks A."/>
            <person name="Storesund J.E."/>
            <person name="Kallscheuer N."/>
            <person name="Luecker S."/>
            <person name="Lage O.M."/>
            <person name="Pohl T."/>
            <person name="Merkel B.J."/>
            <person name="Hornburger P."/>
            <person name="Mueller R.-W."/>
            <person name="Bruemmer F."/>
            <person name="Labrenz M."/>
            <person name="Spormann A.M."/>
            <person name="Op den Camp H."/>
            <person name="Overmann J."/>
            <person name="Amann R."/>
            <person name="Jetten M.S.M."/>
            <person name="Mascher T."/>
            <person name="Medema M.H."/>
            <person name="Devos D.P."/>
            <person name="Kaster A.-K."/>
            <person name="Ovreas L."/>
            <person name="Rohde M."/>
            <person name="Galperin M.Y."/>
            <person name="Jogler C."/>
        </authorList>
    </citation>
    <scope>NUCLEOTIDE SEQUENCE [LARGE SCALE GENOMIC DNA]</scope>
    <source>
        <strain evidence="7 8">Pan265</strain>
    </source>
</reference>